<protein>
    <submittedName>
        <fullName evidence="1">Auxin responsive protein</fullName>
    </submittedName>
</protein>
<sequence>MSRRATLRYTSARWRSGSSSLSAICTTLPSKPCFIRPKRSMDSSTREACSEFHATKMTSLLSLLK</sequence>
<dbReference type="OrthoDB" id="625231at2759"/>
<reference evidence="1" key="1">
    <citation type="submission" date="2022-05" db="EMBL/GenBank/DDBJ databases">
        <title>The Musa troglodytarum L. genome provides insights into the mechanism of non-climacteric behaviour and enrichment of carotenoids.</title>
        <authorList>
            <person name="Wang J."/>
        </authorList>
    </citation>
    <scope>NUCLEOTIDE SEQUENCE</scope>
    <source>
        <tissue evidence="1">Leaf</tissue>
    </source>
</reference>
<keyword evidence="2" id="KW-1185">Reference proteome</keyword>
<proteinExistence type="predicted"/>
<organism evidence="1 2">
    <name type="scientific">Musa troglodytarum</name>
    <name type="common">fe'i banana</name>
    <dbReference type="NCBI Taxonomy" id="320322"/>
    <lineage>
        <taxon>Eukaryota</taxon>
        <taxon>Viridiplantae</taxon>
        <taxon>Streptophyta</taxon>
        <taxon>Embryophyta</taxon>
        <taxon>Tracheophyta</taxon>
        <taxon>Spermatophyta</taxon>
        <taxon>Magnoliopsida</taxon>
        <taxon>Liliopsida</taxon>
        <taxon>Zingiberales</taxon>
        <taxon>Musaceae</taxon>
        <taxon>Musa</taxon>
    </lineage>
</organism>
<name>A0A9E7GFB9_9LILI</name>
<gene>
    <name evidence="1" type="ORF">MUK42_11902</name>
</gene>
<accession>A0A9E7GFB9</accession>
<evidence type="ECO:0000313" key="2">
    <source>
        <dbReference type="Proteomes" id="UP001055439"/>
    </source>
</evidence>
<dbReference type="EMBL" id="CP097509">
    <property type="protein sequence ID" value="URE14141.1"/>
    <property type="molecule type" value="Genomic_DNA"/>
</dbReference>
<dbReference type="Proteomes" id="UP001055439">
    <property type="component" value="Chromosome 7"/>
</dbReference>
<dbReference type="AlphaFoldDB" id="A0A9E7GFB9"/>
<evidence type="ECO:0000313" key="1">
    <source>
        <dbReference type="EMBL" id="URE14141.1"/>
    </source>
</evidence>